<proteinExistence type="inferred from homology"/>
<keyword evidence="12" id="KW-1185">Reference proteome</keyword>
<dbReference type="EMBL" id="RYZI01000493">
    <property type="protein sequence ID" value="RWA04980.1"/>
    <property type="molecule type" value="Genomic_DNA"/>
</dbReference>
<gene>
    <name evidence="11" type="ORF">EKO27_g10126</name>
</gene>
<evidence type="ECO:0000256" key="5">
    <source>
        <dbReference type="ARBA" id="ARBA00022824"/>
    </source>
</evidence>
<dbReference type="SUPFAM" id="SSF52540">
    <property type="entry name" value="P-loop containing nucleoside triphosphate hydrolases"/>
    <property type="match status" value="1"/>
</dbReference>
<dbReference type="GO" id="GO:0005783">
    <property type="term" value="C:endoplasmic reticulum"/>
    <property type="evidence" value="ECO:0007669"/>
    <property type="project" value="UniProtKB-SubCell"/>
</dbReference>
<comment type="similarity">
    <text evidence="4">Belongs to the putative lipase ROG1 family.</text>
</comment>
<dbReference type="Pfam" id="PF00931">
    <property type="entry name" value="NB-ARC"/>
    <property type="match status" value="1"/>
</dbReference>
<dbReference type="InterPro" id="IPR052374">
    <property type="entry name" value="SERAC1"/>
</dbReference>
<reference evidence="11 12" key="1">
    <citation type="submission" date="2018-12" db="EMBL/GenBank/DDBJ databases">
        <title>Draft genome sequence of Xylaria grammica IHI A82.</title>
        <authorList>
            <person name="Buettner E."/>
            <person name="Kellner H."/>
        </authorList>
    </citation>
    <scope>NUCLEOTIDE SEQUENCE [LARGE SCALE GENOMIC DNA]</scope>
    <source>
        <strain evidence="11 12">IHI A82</strain>
    </source>
</reference>
<dbReference type="GO" id="GO:0005739">
    <property type="term" value="C:mitochondrion"/>
    <property type="evidence" value="ECO:0007669"/>
    <property type="project" value="UniProtKB-SubCell"/>
</dbReference>
<dbReference type="SUPFAM" id="SSF48452">
    <property type="entry name" value="TPR-like"/>
    <property type="match status" value="1"/>
</dbReference>
<dbReference type="InterPro" id="IPR029058">
    <property type="entry name" value="AB_hydrolase_fold"/>
</dbReference>
<dbReference type="InterPro" id="IPR007751">
    <property type="entry name" value="DUF676_lipase-like"/>
</dbReference>
<dbReference type="Pfam" id="PF13374">
    <property type="entry name" value="TPR_10"/>
    <property type="match status" value="1"/>
</dbReference>
<keyword evidence="6" id="KW-0496">Mitochondrion</keyword>
<dbReference type="InterPro" id="IPR027417">
    <property type="entry name" value="P-loop_NTPase"/>
</dbReference>
<dbReference type="AlphaFoldDB" id="A0A439CS60"/>
<evidence type="ECO:0000256" key="2">
    <source>
        <dbReference type="ARBA" id="ARBA00004240"/>
    </source>
</evidence>
<dbReference type="PANTHER" id="PTHR48182:SF2">
    <property type="entry name" value="PROTEIN SERAC1"/>
    <property type="match status" value="1"/>
</dbReference>
<evidence type="ECO:0000313" key="11">
    <source>
        <dbReference type="EMBL" id="RWA04980.1"/>
    </source>
</evidence>
<evidence type="ECO:0008006" key="13">
    <source>
        <dbReference type="Google" id="ProtNLM"/>
    </source>
</evidence>
<keyword evidence="7" id="KW-0472">Membrane</keyword>
<dbReference type="Gene3D" id="1.25.40.10">
    <property type="entry name" value="Tetratricopeptide repeat domain"/>
    <property type="match status" value="1"/>
</dbReference>
<evidence type="ECO:0000259" key="9">
    <source>
        <dbReference type="Pfam" id="PF00931"/>
    </source>
</evidence>
<comment type="caution">
    <text evidence="11">The sequence shown here is derived from an EMBL/GenBank/DDBJ whole genome shotgun (WGS) entry which is preliminary data.</text>
</comment>
<accession>A0A439CS60</accession>
<sequence length="802" mass="89628">MPSLKKLLKRANRESSPKHPQRLEVVYEDPDASLEIVAVHGLNRHREKTWTAANGVHWLRDRLLKDLPRVRILIWGYDANTRSPGRVGCQYLYDHALELVSDLTRKRILTQSVERPIIFVAHSLGGLVLKSALIRSATARQNALSEHRSVKTSTYGVVYMGTPHQGGSGAQLGRVLVNVASLFIAADDRILKHLERDSEWLQQQLSQYNPISGQFVTKFVVPKASAVVPGQANAEPMAINSDHINMVKFSGNTDRGYTKVSETLQIMAKDAGEAIRSRWEEEARIDHDVVLDTAKDELFAVKGCGKLAIVCLGGVGKTQLALQLAYFVKESEPDYSVFWVPALSHATFEQAYSEIAKRLSIQAKGNEDLNDSVRKYPESERAGKWLLIVDNADDMETLFASSDNPGGIHKYLPTSNNGLAVFTARSRQVAVDVGGSNVVDLHKMSVEEATEFLGKSPINKQLLQKTATGTTLIQKYLELLRSPEQSLVSLMSREFRDEFRYQGSQNAVATTWLVSFNQIRRSDSNAANLLSFLSYIEPKAIPQSILPKPLVVEEMENAIGLLYGHSSVVAKGRHYTGDPNSGHSTPCIHFPVFQKGKPVAVARIPATRETCFAGCCLYEDRRFKEAVVALEETYQWRKQYLAEEDQDLLGPEYALANAYLNDRQISDAIAIFKHVIAVQQGMPKEDDHNVLVSGQGLAAAYLQTRQTREAITILEHVVAIRQKTLKEDDDDRLQSEYWLTRAYLTTGQRIGDAIAILEHVLAVERGLDISDEDRSVSQDLLDEAYSMQLPNCSHRPEYPPRR</sequence>
<keyword evidence="5" id="KW-0256">Endoplasmic reticulum</keyword>
<dbReference type="GO" id="GO:0043531">
    <property type="term" value="F:ADP binding"/>
    <property type="evidence" value="ECO:0007669"/>
    <property type="project" value="InterPro"/>
</dbReference>
<protein>
    <recommendedName>
        <fullName evidence="13">NB-ARC domain-containing protein</fullName>
    </recommendedName>
</protein>
<dbReference type="InterPro" id="IPR002182">
    <property type="entry name" value="NB-ARC"/>
</dbReference>
<dbReference type="Pfam" id="PF05057">
    <property type="entry name" value="DUF676"/>
    <property type="match status" value="1"/>
</dbReference>
<evidence type="ECO:0000256" key="3">
    <source>
        <dbReference type="ARBA" id="ARBA00004370"/>
    </source>
</evidence>
<dbReference type="SUPFAM" id="SSF53474">
    <property type="entry name" value="alpha/beta-Hydrolases"/>
    <property type="match status" value="1"/>
</dbReference>
<evidence type="ECO:0000256" key="6">
    <source>
        <dbReference type="ARBA" id="ARBA00023128"/>
    </source>
</evidence>
<evidence type="ECO:0000259" key="10">
    <source>
        <dbReference type="Pfam" id="PF05057"/>
    </source>
</evidence>
<dbReference type="GO" id="GO:0016020">
    <property type="term" value="C:membrane"/>
    <property type="evidence" value="ECO:0007669"/>
    <property type="project" value="UniProtKB-SubCell"/>
</dbReference>
<evidence type="ECO:0000256" key="7">
    <source>
        <dbReference type="ARBA" id="ARBA00023136"/>
    </source>
</evidence>
<dbReference type="Proteomes" id="UP000286045">
    <property type="component" value="Unassembled WGS sequence"/>
</dbReference>
<dbReference type="Gene3D" id="3.40.50.300">
    <property type="entry name" value="P-loop containing nucleotide triphosphate hydrolases"/>
    <property type="match status" value="1"/>
</dbReference>
<dbReference type="Gene3D" id="3.40.50.1820">
    <property type="entry name" value="alpha/beta hydrolase"/>
    <property type="match status" value="1"/>
</dbReference>
<dbReference type="PANTHER" id="PTHR48182">
    <property type="entry name" value="PROTEIN SERAC1"/>
    <property type="match status" value="1"/>
</dbReference>
<evidence type="ECO:0000256" key="8">
    <source>
        <dbReference type="SAM" id="MobiDB-lite"/>
    </source>
</evidence>
<dbReference type="InterPro" id="IPR011990">
    <property type="entry name" value="TPR-like_helical_dom_sf"/>
</dbReference>
<name>A0A439CS60_9PEZI</name>
<feature type="domain" description="DUF676" evidence="10">
    <location>
        <begin position="36"/>
        <end position="180"/>
    </location>
</feature>
<organism evidence="11 12">
    <name type="scientific">Xylaria grammica</name>
    <dbReference type="NCBI Taxonomy" id="363999"/>
    <lineage>
        <taxon>Eukaryota</taxon>
        <taxon>Fungi</taxon>
        <taxon>Dikarya</taxon>
        <taxon>Ascomycota</taxon>
        <taxon>Pezizomycotina</taxon>
        <taxon>Sordariomycetes</taxon>
        <taxon>Xylariomycetidae</taxon>
        <taxon>Xylariales</taxon>
        <taxon>Xylariaceae</taxon>
        <taxon>Xylaria</taxon>
    </lineage>
</organism>
<feature type="domain" description="NB-ARC" evidence="9">
    <location>
        <begin position="291"/>
        <end position="459"/>
    </location>
</feature>
<evidence type="ECO:0000256" key="4">
    <source>
        <dbReference type="ARBA" id="ARBA00007920"/>
    </source>
</evidence>
<evidence type="ECO:0000256" key="1">
    <source>
        <dbReference type="ARBA" id="ARBA00004173"/>
    </source>
</evidence>
<feature type="compositionally biased region" description="Basic residues" evidence="8">
    <location>
        <begin position="1"/>
        <end position="10"/>
    </location>
</feature>
<feature type="region of interest" description="Disordered" evidence="8">
    <location>
        <begin position="1"/>
        <end position="20"/>
    </location>
</feature>
<comment type="subcellular location">
    <subcellularLocation>
        <location evidence="2">Endoplasmic reticulum</location>
    </subcellularLocation>
    <subcellularLocation>
        <location evidence="3">Membrane</location>
    </subcellularLocation>
    <subcellularLocation>
        <location evidence="1">Mitochondrion</location>
    </subcellularLocation>
</comment>
<evidence type="ECO:0000313" key="12">
    <source>
        <dbReference type="Proteomes" id="UP000286045"/>
    </source>
</evidence>